<dbReference type="SUPFAM" id="SSF55729">
    <property type="entry name" value="Acyl-CoA N-acyltransferases (Nat)"/>
    <property type="match status" value="1"/>
</dbReference>
<dbReference type="InterPro" id="IPR039143">
    <property type="entry name" value="GNPNAT1-like"/>
</dbReference>
<organism evidence="2 3">
    <name type="scientific">Ectobacillus ponti</name>
    <dbReference type="NCBI Taxonomy" id="2961894"/>
    <lineage>
        <taxon>Bacteria</taxon>
        <taxon>Bacillati</taxon>
        <taxon>Bacillota</taxon>
        <taxon>Bacilli</taxon>
        <taxon>Bacillales</taxon>
        <taxon>Bacillaceae</taxon>
        <taxon>Ectobacillus</taxon>
    </lineage>
</organism>
<sequence>MNWEMKSFAELTAMEVYDMLRERTQVFVVEQNCAYLEVDGYDLPACHLLGKENGQVVAYARILPAGTRYTRASIGRVLVKQEYRGEGLARELMLQAMAFIRDVLQEETVKIQAQEYLRGFYESLGFGAITDPYLDDGIPHIDMVCRL</sequence>
<evidence type="ECO:0000313" key="3">
    <source>
        <dbReference type="Proteomes" id="UP001156102"/>
    </source>
</evidence>
<dbReference type="AlphaFoldDB" id="A0AA41X6D1"/>
<dbReference type="InterPro" id="IPR016181">
    <property type="entry name" value="Acyl_CoA_acyltransferase"/>
</dbReference>
<dbReference type="EC" id="2.3.1.-" evidence="2"/>
<feature type="domain" description="N-acetyltransferase" evidence="1">
    <location>
        <begin position="6"/>
        <end position="147"/>
    </location>
</feature>
<dbReference type="CDD" id="cd04301">
    <property type="entry name" value="NAT_SF"/>
    <property type="match status" value="1"/>
</dbReference>
<evidence type="ECO:0000313" key="2">
    <source>
        <dbReference type="EMBL" id="MCP8969532.1"/>
    </source>
</evidence>
<dbReference type="InterPro" id="IPR000182">
    <property type="entry name" value="GNAT_dom"/>
</dbReference>
<dbReference type="Proteomes" id="UP001156102">
    <property type="component" value="Unassembled WGS sequence"/>
</dbReference>
<dbReference type="RefSeq" id="WP_254759452.1">
    <property type="nucleotide sequence ID" value="NZ_JANCLT010000006.1"/>
</dbReference>
<protein>
    <submittedName>
        <fullName evidence="2">GNAT family N-acetyltransferase</fullName>
        <ecNumber evidence="2">2.3.1.-</ecNumber>
    </submittedName>
</protein>
<keyword evidence="3" id="KW-1185">Reference proteome</keyword>
<dbReference type="EMBL" id="JANCLT010000006">
    <property type="protein sequence ID" value="MCP8969532.1"/>
    <property type="molecule type" value="Genomic_DNA"/>
</dbReference>
<name>A0AA41X6D1_9BACI</name>
<gene>
    <name evidence="2" type="ORF">NK662_13435</name>
</gene>
<dbReference type="Pfam" id="PF13673">
    <property type="entry name" value="Acetyltransf_10"/>
    <property type="match status" value="1"/>
</dbReference>
<keyword evidence="2" id="KW-0012">Acyltransferase</keyword>
<dbReference type="Gene3D" id="3.40.630.30">
    <property type="match status" value="1"/>
</dbReference>
<proteinExistence type="predicted"/>
<comment type="caution">
    <text evidence="2">The sequence shown here is derived from an EMBL/GenBank/DDBJ whole genome shotgun (WGS) entry which is preliminary data.</text>
</comment>
<dbReference type="PANTHER" id="PTHR13355:SF11">
    <property type="entry name" value="GLUCOSAMINE 6-PHOSPHATE N-ACETYLTRANSFERASE"/>
    <property type="match status" value="1"/>
</dbReference>
<reference evidence="2" key="1">
    <citation type="submission" date="2022-07" db="EMBL/GenBank/DDBJ databases">
        <authorList>
            <person name="Li W.-J."/>
            <person name="Deng Q.-Q."/>
        </authorList>
    </citation>
    <scope>NUCLEOTIDE SEQUENCE</scope>
    <source>
        <strain evidence="2">SYSU M60031</strain>
    </source>
</reference>
<dbReference type="PROSITE" id="PS51186">
    <property type="entry name" value="GNAT"/>
    <property type="match status" value="1"/>
</dbReference>
<evidence type="ECO:0000259" key="1">
    <source>
        <dbReference type="PROSITE" id="PS51186"/>
    </source>
</evidence>
<accession>A0AA41X6D1</accession>
<dbReference type="PANTHER" id="PTHR13355">
    <property type="entry name" value="GLUCOSAMINE 6-PHOSPHATE N-ACETYLTRANSFERASE"/>
    <property type="match status" value="1"/>
</dbReference>
<dbReference type="GO" id="GO:0004343">
    <property type="term" value="F:glucosamine 6-phosphate N-acetyltransferase activity"/>
    <property type="evidence" value="ECO:0007669"/>
    <property type="project" value="TreeGrafter"/>
</dbReference>
<keyword evidence="2" id="KW-0808">Transferase</keyword>